<comment type="subcellular location">
    <subcellularLocation>
        <location evidence="1">Cell inner membrane</location>
        <topology evidence="1">Multi-pass membrane protein</topology>
    </subcellularLocation>
</comment>
<feature type="transmembrane region" description="Helical" evidence="7">
    <location>
        <begin position="324"/>
        <end position="350"/>
    </location>
</feature>
<keyword evidence="3" id="KW-1003">Cell membrane</keyword>
<feature type="transmembrane region" description="Helical" evidence="7">
    <location>
        <begin position="136"/>
        <end position="153"/>
    </location>
</feature>
<keyword evidence="2" id="KW-0813">Transport</keyword>
<evidence type="ECO:0000256" key="4">
    <source>
        <dbReference type="ARBA" id="ARBA00022692"/>
    </source>
</evidence>
<name>A0A3A3EH14_9GAMM</name>
<dbReference type="RefSeq" id="WP_119853394.1">
    <property type="nucleotide sequence ID" value="NZ_QYSE01000003.1"/>
</dbReference>
<evidence type="ECO:0000313" key="9">
    <source>
        <dbReference type="Proteomes" id="UP000265938"/>
    </source>
</evidence>
<evidence type="ECO:0000256" key="1">
    <source>
        <dbReference type="ARBA" id="ARBA00004429"/>
    </source>
</evidence>
<feature type="transmembrane region" description="Helical" evidence="7">
    <location>
        <begin position="284"/>
        <end position="303"/>
    </location>
</feature>
<evidence type="ECO:0000256" key="3">
    <source>
        <dbReference type="ARBA" id="ARBA00022475"/>
    </source>
</evidence>
<dbReference type="InterPro" id="IPR002528">
    <property type="entry name" value="MATE_fam"/>
</dbReference>
<feature type="transmembrane region" description="Helical" evidence="7">
    <location>
        <begin position="257"/>
        <end position="278"/>
    </location>
</feature>
<dbReference type="PANTHER" id="PTHR43549">
    <property type="entry name" value="MULTIDRUG RESISTANCE PROTEIN YPNP-RELATED"/>
    <property type="match status" value="1"/>
</dbReference>
<evidence type="ECO:0000256" key="7">
    <source>
        <dbReference type="SAM" id="Phobius"/>
    </source>
</evidence>
<dbReference type="EMBL" id="QYSE01000003">
    <property type="protein sequence ID" value="RJF34436.1"/>
    <property type="molecule type" value="Genomic_DNA"/>
</dbReference>
<comment type="caution">
    <text evidence="8">The sequence shown here is derived from an EMBL/GenBank/DDBJ whole genome shotgun (WGS) entry which is preliminary data.</text>
</comment>
<reference evidence="8 9" key="1">
    <citation type="submission" date="2018-09" db="EMBL/GenBank/DDBJ databases">
        <title>Identification of marine bacteria producing industrial enzymes.</title>
        <authorList>
            <person name="Cheng T.H."/>
            <person name="Saidin J."/>
            <person name="Muhd D.D."/>
            <person name="Isa M.N.M."/>
            <person name="Bakar M.F.A."/>
            <person name="Ismail N."/>
        </authorList>
    </citation>
    <scope>NUCLEOTIDE SEQUENCE [LARGE SCALE GENOMIC DNA]</scope>
    <source>
        <strain evidence="8 9">MNAD 1.6</strain>
    </source>
</reference>
<dbReference type="Proteomes" id="UP000265938">
    <property type="component" value="Unassembled WGS sequence"/>
</dbReference>
<feature type="transmembrane region" description="Helical" evidence="7">
    <location>
        <begin position="422"/>
        <end position="443"/>
    </location>
</feature>
<dbReference type="InterPro" id="IPR052031">
    <property type="entry name" value="Membrane_Transporter-Flippase"/>
</dbReference>
<feature type="transmembrane region" description="Helical" evidence="7">
    <location>
        <begin position="98"/>
        <end position="116"/>
    </location>
</feature>
<accession>A0A3A3EH14</accession>
<organism evidence="8 9">
    <name type="scientific">Pseudoalteromonas gelatinilytica</name>
    <dbReference type="NCBI Taxonomy" id="1703256"/>
    <lineage>
        <taxon>Bacteria</taxon>
        <taxon>Pseudomonadati</taxon>
        <taxon>Pseudomonadota</taxon>
        <taxon>Gammaproteobacteria</taxon>
        <taxon>Alteromonadales</taxon>
        <taxon>Pseudoalteromonadaceae</taxon>
        <taxon>Pseudoalteromonas</taxon>
    </lineage>
</organism>
<feature type="transmembrane region" description="Helical" evidence="7">
    <location>
        <begin position="194"/>
        <end position="219"/>
    </location>
</feature>
<proteinExistence type="predicted"/>
<keyword evidence="4 7" id="KW-0812">Transmembrane</keyword>
<dbReference type="GO" id="GO:0042910">
    <property type="term" value="F:xenobiotic transmembrane transporter activity"/>
    <property type="evidence" value="ECO:0007669"/>
    <property type="project" value="InterPro"/>
</dbReference>
<feature type="transmembrane region" description="Helical" evidence="7">
    <location>
        <begin position="390"/>
        <end position="410"/>
    </location>
</feature>
<evidence type="ECO:0000313" key="8">
    <source>
        <dbReference type="EMBL" id="RJF34436.1"/>
    </source>
</evidence>
<dbReference type="InterPro" id="IPR048279">
    <property type="entry name" value="MdtK-like"/>
</dbReference>
<feature type="transmembrane region" description="Helical" evidence="7">
    <location>
        <begin position="165"/>
        <end position="188"/>
    </location>
</feature>
<dbReference type="PANTHER" id="PTHR43549:SF2">
    <property type="entry name" value="MULTIDRUG RESISTANCE PROTEIN NORM-RELATED"/>
    <property type="match status" value="1"/>
</dbReference>
<dbReference type="GO" id="GO:0005886">
    <property type="term" value="C:plasma membrane"/>
    <property type="evidence" value="ECO:0007669"/>
    <property type="project" value="UniProtKB-SubCell"/>
</dbReference>
<keyword evidence="5 7" id="KW-1133">Transmembrane helix</keyword>
<gene>
    <name evidence="8" type="ORF">D4741_13695</name>
</gene>
<protein>
    <submittedName>
        <fullName evidence="8">MATE family efflux transporter</fullName>
    </submittedName>
</protein>
<feature type="transmembrane region" description="Helical" evidence="7">
    <location>
        <begin position="16"/>
        <end position="34"/>
    </location>
</feature>
<keyword evidence="6 7" id="KW-0472">Membrane</keyword>
<dbReference type="PIRSF" id="PIRSF006603">
    <property type="entry name" value="DinF"/>
    <property type="match status" value="1"/>
</dbReference>
<evidence type="ECO:0000256" key="2">
    <source>
        <dbReference type="ARBA" id="ARBA00022448"/>
    </source>
</evidence>
<evidence type="ECO:0000256" key="6">
    <source>
        <dbReference type="ARBA" id="ARBA00023136"/>
    </source>
</evidence>
<dbReference type="GO" id="GO:0015297">
    <property type="term" value="F:antiporter activity"/>
    <property type="evidence" value="ECO:0007669"/>
    <property type="project" value="InterPro"/>
</dbReference>
<sequence>MADPQHLFLHGSISKALLKLGIPIILINILQSAYQLTDAFWVGRLGAEQVAAVSVSMPVTFLVIAIGSGLAMAGAILSAQYMGAGQQDKVNHVAAQTMLMVTLTASMLGLTGYVLSPYFLTLLGVEEQVFGDALKFMHVSFIGVVFVFIYAMFQALMRGIGQTKVPLYIVSGTVLLNFVLDPLLIFGFGDFSGFGVMGAALATLITQSLAAVIGVWVFLRGRHGIQLKLSSFKPDWQYMKQAFFLGAPGSVELSARAFGLIIMSFLVASFGTHTIASYGVGSNILQMVMIPAMGLSMAVSTLVGQNMGAGNPQRAAQITRLASLWGLLGLTSVGVIAYLFAEYLVAFFIPDDESVIAGGAEFIRVMCLTWGGIGVQLCVVAAFRASGNMLNAMVVSLLSQCVIQFPAAYILSKHTSLGPQGIWYSFAITNVLVAIITYLWFAAGRWQRTQLTKEDKDIAKVTQETLIEEGNH</sequence>
<feature type="transmembrane region" description="Helical" evidence="7">
    <location>
        <begin position="362"/>
        <end position="383"/>
    </location>
</feature>
<dbReference type="AlphaFoldDB" id="A0A3A3EH14"/>
<dbReference type="NCBIfam" id="TIGR00797">
    <property type="entry name" value="matE"/>
    <property type="match status" value="1"/>
</dbReference>
<dbReference type="CDD" id="cd13142">
    <property type="entry name" value="MATE_like_12"/>
    <property type="match status" value="1"/>
</dbReference>
<evidence type="ECO:0000256" key="5">
    <source>
        <dbReference type="ARBA" id="ARBA00022989"/>
    </source>
</evidence>
<feature type="transmembrane region" description="Helical" evidence="7">
    <location>
        <begin position="54"/>
        <end position="77"/>
    </location>
</feature>
<dbReference type="Pfam" id="PF01554">
    <property type="entry name" value="MatE"/>
    <property type="match status" value="2"/>
</dbReference>